<reference evidence="2" key="1">
    <citation type="submission" date="2014-11" db="EMBL/GenBank/DDBJ databases">
        <authorList>
            <person name="Otto D Thomas"/>
            <person name="Naeem Raeece"/>
        </authorList>
    </citation>
    <scope>NUCLEOTIDE SEQUENCE</scope>
</reference>
<dbReference type="EMBL" id="CDMZ01000564">
    <property type="protein sequence ID" value="CEM16933.1"/>
    <property type="molecule type" value="Genomic_DNA"/>
</dbReference>
<feature type="compositionally biased region" description="Basic and acidic residues" evidence="1">
    <location>
        <begin position="50"/>
        <end position="81"/>
    </location>
</feature>
<dbReference type="VEuPathDB" id="CryptoDB:Cvel_18315"/>
<name>A0A0G4FR46_9ALVE</name>
<organism evidence="2">
    <name type="scientific">Chromera velia CCMP2878</name>
    <dbReference type="NCBI Taxonomy" id="1169474"/>
    <lineage>
        <taxon>Eukaryota</taxon>
        <taxon>Sar</taxon>
        <taxon>Alveolata</taxon>
        <taxon>Colpodellida</taxon>
        <taxon>Chromeraceae</taxon>
        <taxon>Chromera</taxon>
    </lineage>
</organism>
<evidence type="ECO:0000256" key="1">
    <source>
        <dbReference type="SAM" id="MobiDB-lite"/>
    </source>
</evidence>
<sequence>MSLGWLTESALIPKESKPIDVPDSSISKLKALTYDAEARKTLKGTKKVRLTREEETNAGVEARRARDLEPSDEPRRKKEVFLEPFEIDTGDFGGLAEDSRREEEEDDDDQRVFTVGGEEGFPQQYRVSAAELKRKQAGRRLPERQAEEGPSSSHQCSSSSSSASSSFDMRTERDPPVSGAASVHWEEFRRAVEDFKAAGTGESAVMARKNRRKEILAKMAILREVQGVEDQVKHEHSSA</sequence>
<gene>
    <name evidence="2" type="ORF">Cvel_18315</name>
</gene>
<evidence type="ECO:0000313" key="2">
    <source>
        <dbReference type="EMBL" id="CEM16933.1"/>
    </source>
</evidence>
<feature type="compositionally biased region" description="Low complexity" evidence="1">
    <location>
        <begin position="151"/>
        <end position="166"/>
    </location>
</feature>
<feature type="region of interest" description="Disordered" evidence="1">
    <location>
        <begin position="48"/>
        <end position="182"/>
    </location>
</feature>
<accession>A0A0G4FR46</accession>
<protein>
    <submittedName>
        <fullName evidence="2">Uncharacterized protein</fullName>
    </submittedName>
</protein>
<dbReference type="AlphaFoldDB" id="A0A0G4FR46"/>
<proteinExistence type="predicted"/>